<dbReference type="PANTHER" id="PTHR46230:SF3">
    <property type="entry name" value="SUFE-LIKE PROTEIN 1, CHLOROPLASTIC_MITOCHONDRIAL"/>
    <property type="match status" value="1"/>
</dbReference>
<comment type="caution">
    <text evidence="2">The sequence shown here is derived from an EMBL/GenBank/DDBJ whole genome shotgun (WGS) entry which is preliminary data.</text>
</comment>
<dbReference type="Pfam" id="PF01722">
    <property type="entry name" value="BolA"/>
    <property type="match status" value="1"/>
</dbReference>
<dbReference type="EMBL" id="BRYA01000534">
    <property type="protein sequence ID" value="GMI21683.1"/>
    <property type="molecule type" value="Genomic_DNA"/>
</dbReference>
<dbReference type="InterPro" id="IPR002634">
    <property type="entry name" value="BolA"/>
</dbReference>
<evidence type="ECO:0000313" key="3">
    <source>
        <dbReference type="Proteomes" id="UP001165065"/>
    </source>
</evidence>
<dbReference type="SUPFAM" id="SSF82649">
    <property type="entry name" value="SufE/NifU"/>
    <property type="match status" value="1"/>
</dbReference>
<dbReference type="Proteomes" id="UP001165065">
    <property type="component" value="Unassembled WGS sequence"/>
</dbReference>
<feature type="domain" description="Fe-S metabolism associated" evidence="1">
    <location>
        <begin position="2"/>
        <end position="96"/>
    </location>
</feature>
<evidence type="ECO:0000259" key="1">
    <source>
        <dbReference type="Pfam" id="PF02657"/>
    </source>
</evidence>
<dbReference type="OrthoDB" id="411584at2759"/>
<dbReference type="Pfam" id="PF02657">
    <property type="entry name" value="SufE"/>
    <property type="match status" value="1"/>
</dbReference>
<dbReference type="InterPro" id="IPR003808">
    <property type="entry name" value="Fe-S_metab-assoc_dom"/>
</dbReference>
<sequence>MSASLKVESNKVPGCLSTVHVHCTYSSTTDTLTYTGDSDGLLTKGLVALLVEGMSGCTPSEVLAVDPVLLAESGIGQSLTPGRNNGFLNMIKVMKEKATSVSTSSSPPSNMDTNGGGPIYNEMITKLQILQPVSLSLTDDSSSHASHPGSAGFNGESHFKLEIVAAAFEGLSGVKRHRLIYTVLGDVMDRIHALEIKAMDTTQV</sequence>
<reference evidence="3" key="1">
    <citation type="journal article" date="2023" name="Commun. Biol.">
        <title>Genome analysis of Parmales, the sister group of diatoms, reveals the evolutionary specialization of diatoms from phago-mixotrophs to photoautotrophs.</title>
        <authorList>
            <person name="Ban H."/>
            <person name="Sato S."/>
            <person name="Yoshikawa S."/>
            <person name="Yamada K."/>
            <person name="Nakamura Y."/>
            <person name="Ichinomiya M."/>
            <person name="Sato N."/>
            <person name="Blanc-Mathieu R."/>
            <person name="Endo H."/>
            <person name="Kuwata A."/>
            <person name="Ogata H."/>
        </authorList>
    </citation>
    <scope>NUCLEOTIDE SEQUENCE [LARGE SCALE GENOMIC DNA]</scope>
</reference>
<dbReference type="SUPFAM" id="SSF82657">
    <property type="entry name" value="BolA-like"/>
    <property type="match status" value="1"/>
</dbReference>
<dbReference type="PANTHER" id="PTHR46230">
    <property type="match status" value="1"/>
</dbReference>
<gene>
    <name evidence="2" type="ORF">TrCOL_g13272</name>
</gene>
<accession>A0A9W7FXR2</accession>
<dbReference type="Gene3D" id="3.90.1010.10">
    <property type="match status" value="1"/>
</dbReference>
<dbReference type="InterPro" id="IPR036065">
    <property type="entry name" value="BolA-like_sf"/>
</dbReference>
<proteinExistence type="predicted"/>
<name>A0A9W7FXR2_9STRA</name>
<protein>
    <recommendedName>
        <fullName evidence="1">Fe-S metabolism associated domain-containing protein</fullName>
    </recommendedName>
</protein>
<dbReference type="GO" id="GO:0016226">
    <property type="term" value="P:iron-sulfur cluster assembly"/>
    <property type="evidence" value="ECO:0007669"/>
    <property type="project" value="TreeGrafter"/>
</dbReference>
<organism evidence="2 3">
    <name type="scientific">Triparma columacea</name>
    <dbReference type="NCBI Taxonomy" id="722753"/>
    <lineage>
        <taxon>Eukaryota</taxon>
        <taxon>Sar</taxon>
        <taxon>Stramenopiles</taxon>
        <taxon>Ochrophyta</taxon>
        <taxon>Bolidophyceae</taxon>
        <taxon>Parmales</taxon>
        <taxon>Triparmaceae</taxon>
        <taxon>Triparma</taxon>
    </lineage>
</organism>
<keyword evidence="3" id="KW-1185">Reference proteome</keyword>
<dbReference type="AlphaFoldDB" id="A0A9W7FXR2"/>
<dbReference type="Gene3D" id="3.30.300.90">
    <property type="entry name" value="BolA-like"/>
    <property type="match status" value="1"/>
</dbReference>
<evidence type="ECO:0000313" key="2">
    <source>
        <dbReference type="EMBL" id="GMI21683.1"/>
    </source>
</evidence>